<evidence type="ECO:0000256" key="1">
    <source>
        <dbReference type="ARBA" id="ARBA00022741"/>
    </source>
</evidence>
<dbReference type="RefSeq" id="WP_053085776.1">
    <property type="nucleotide sequence ID" value="NZ_CAWMAN010000026.1"/>
</dbReference>
<dbReference type="Gene3D" id="3.40.50.10810">
    <property type="entry name" value="Tandem AAA-ATPase domain"/>
    <property type="match status" value="1"/>
</dbReference>
<organism evidence="7 8">
    <name type="scientific">Vibrio crassostreae</name>
    <dbReference type="NCBI Taxonomy" id="246167"/>
    <lineage>
        <taxon>Bacteria</taxon>
        <taxon>Pseudomonadati</taxon>
        <taxon>Pseudomonadota</taxon>
        <taxon>Gammaproteobacteria</taxon>
        <taxon>Vibrionales</taxon>
        <taxon>Vibrionaceae</taxon>
        <taxon>Vibrio</taxon>
    </lineage>
</organism>
<evidence type="ECO:0000256" key="2">
    <source>
        <dbReference type="ARBA" id="ARBA00022801"/>
    </source>
</evidence>
<dbReference type="GO" id="GO:0004386">
    <property type="term" value="F:helicase activity"/>
    <property type="evidence" value="ECO:0007669"/>
    <property type="project" value="UniProtKB-KW"/>
</dbReference>
<dbReference type="InterPro" id="IPR049730">
    <property type="entry name" value="SNF2/RAD54-like_C"/>
</dbReference>
<reference evidence="7 8" key="1">
    <citation type="submission" date="2014-06" db="EMBL/GenBank/DDBJ databases">
        <authorList>
            <person name="Le Roux F."/>
        </authorList>
    </citation>
    <scope>NUCLEOTIDE SEQUENCE [LARGE SCALE GENOMIC DNA]</scope>
    <source>
        <strain evidence="7 8">J5-4</strain>
    </source>
</reference>
<dbReference type="SUPFAM" id="SSF52540">
    <property type="entry name" value="P-loop containing nucleoside triphosphate hydrolases"/>
    <property type="match status" value="2"/>
</dbReference>
<keyword evidence="3 7" id="KW-0347">Helicase</keyword>
<comment type="caution">
    <text evidence="7">The sequence shown here is derived from an EMBL/GenBank/DDBJ whole genome shotgun (WGS) entry which is preliminary data.</text>
</comment>
<dbReference type="CDD" id="cd18011">
    <property type="entry name" value="DEXDc_RapA"/>
    <property type="match status" value="1"/>
</dbReference>
<gene>
    <name evidence="7" type="ORF">VCR4J5_1480009</name>
</gene>
<sequence length="939" mass="106739">MKDTSDRLTPITGTAVKYGESWGIIESISENTGELLATVQWFKGGASTVSVEHLTCGFQRNMEVRHKPLSFSQQSLGCGNVVSVRTIANREQVLVDFPNKGQQIWLPYESLKFIKGPKLRYFGKDTGAADAAERFRLKSLAHAIETWNENSGALSKLEIDPLPHQIHLVHHILAHGNLNWMIADDVGLGKTIETGMLLKALNQRGMARRILLVTPAGLTQQWKEELHEKFGFGDFRIYGDNFNIDEPREWGMYNHVIGSIDRFKDPEHLMKLMHADSWDIIIFDEAHRLSRRQNGMSFDSSMRFKLAKSLRKKTDALILLSATPHQGKHDKFISLLELLRPDLKKKIDTLKLNPELLKEMLYRNNKSDVTDAEGNFIFEGKVTKAITVEVDEAFSAFDRDLQSYLRKGYAQAKSLGSAGNAIGFVMTIYRKLAASSAKAINSALQRRKARLEGELGQLPKLEDLLDADQRYIGESEENFDHSAKEFFDGEIALLDELIAKSETLLLNDKKINEFLNGIISQILNNNLNEKVLIFTEYRSTQNYLLEALTKRFGCNKVELINGSMKHPDRREAIKRFEESGQFLISTEAGGEGINLQKNCHIMVNYDLPWNPMRLVQRIGRLYRYGQKKRVIVFNIHSPGTADEQIIELMYERISEVVNDLSTVGDEFHERLSDDILGEIADLVDVESILREATLEGIHRTQQRIDDALEKAKSAANVQQELFEHASSFDPSDLRGGFIPSEHHLASFVESMFGYLGIQIIDKTHGGQVWQVRLSEELQDSLGTRKSRLDLTLNRDIASNRENIEALDLDHLLMQHMLEVAKSYSFQGQTASILSPAPLSGSLFCGFLRWQNNQGVRQRQEYMTWYVDPNGDTRENDSSVIDMFKNQFSSSRYTHEPEQNKFDFKLLEISVDDKLAELSSKWMQPENSELVAAAWLNSDS</sequence>
<dbReference type="Pfam" id="PF00271">
    <property type="entry name" value="Helicase_C"/>
    <property type="match status" value="1"/>
</dbReference>
<keyword evidence="1" id="KW-0547">Nucleotide-binding</keyword>
<dbReference type="InterPro" id="IPR014001">
    <property type="entry name" value="Helicase_ATP-bd"/>
</dbReference>
<dbReference type="Gene3D" id="3.30.360.80">
    <property type="match status" value="1"/>
</dbReference>
<feature type="domain" description="Helicase C-terminal" evidence="6">
    <location>
        <begin position="510"/>
        <end position="664"/>
    </location>
</feature>
<proteinExistence type="predicted"/>
<dbReference type="EMBL" id="CCJX01000055">
    <property type="protein sequence ID" value="CDT07858.1"/>
    <property type="molecule type" value="Genomic_DNA"/>
</dbReference>
<keyword evidence="4" id="KW-0067">ATP-binding</keyword>
<evidence type="ECO:0000259" key="5">
    <source>
        <dbReference type="PROSITE" id="PS51192"/>
    </source>
</evidence>
<evidence type="ECO:0000259" key="6">
    <source>
        <dbReference type="PROSITE" id="PS51194"/>
    </source>
</evidence>
<dbReference type="InterPro" id="IPR038718">
    <property type="entry name" value="SNF2-like_sf"/>
</dbReference>
<dbReference type="Gene3D" id="3.40.50.300">
    <property type="entry name" value="P-loop containing nucleotide triphosphate hydrolases"/>
    <property type="match status" value="1"/>
</dbReference>
<dbReference type="InterPro" id="IPR001650">
    <property type="entry name" value="Helicase_C-like"/>
</dbReference>
<evidence type="ECO:0000256" key="4">
    <source>
        <dbReference type="ARBA" id="ARBA00022840"/>
    </source>
</evidence>
<accession>A0ABM9QNU5</accession>
<evidence type="ECO:0000313" key="7">
    <source>
        <dbReference type="EMBL" id="CDT07858.1"/>
    </source>
</evidence>
<evidence type="ECO:0000256" key="3">
    <source>
        <dbReference type="ARBA" id="ARBA00022806"/>
    </source>
</evidence>
<protein>
    <submittedName>
        <fullName evidence="7">Helicase domain-containing protein</fullName>
    </submittedName>
</protein>
<dbReference type="PANTHER" id="PTHR45766:SF6">
    <property type="entry name" value="SWI_SNF-RELATED MATRIX-ASSOCIATED ACTIN-DEPENDENT REGULATOR OF CHROMATIN SUBFAMILY A-LIKE PROTEIN 1"/>
    <property type="match status" value="1"/>
</dbReference>
<dbReference type="InterPro" id="IPR000330">
    <property type="entry name" value="SNF2_N"/>
</dbReference>
<dbReference type="InterPro" id="IPR057342">
    <property type="entry name" value="DEXDc_RapA"/>
</dbReference>
<dbReference type="SMART" id="SM00490">
    <property type="entry name" value="HELICc"/>
    <property type="match status" value="1"/>
</dbReference>
<dbReference type="SMART" id="SM00487">
    <property type="entry name" value="DEXDc"/>
    <property type="match status" value="1"/>
</dbReference>
<dbReference type="Pfam" id="PF00176">
    <property type="entry name" value="SNF2-rel_dom"/>
    <property type="match status" value="1"/>
</dbReference>
<dbReference type="InterPro" id="IPR027417">
    <property type="entry name" value="P-loop_NTPase"/>
</dbReference>
<feature type="domain" description="Helicase ATP-binding" evidence="5">
    <location>
        <begin position="171"/>
        <end position="342"/>
    </location>
</feature>
<keyword evidence="8" id="KW-1185">Reference proteome</keyword>
<dbReference type="CDD" id="cd18793">
    <property type="entry name" value="SF2_C_SNF"/>
    <property type="match status" value="1"/>
</dbReference>
<dbReference type="PANTHER" id="PTHR45766">
    <property type="entry name" value="DNA ANNEALING HELICASE AND ENDONUCLEASE ZRANB3 FAMILY MEMBER"/>
    <property type="match status" value="1"/>
</dbReference>
<evidence type="ECO:0000313" key="8">
    <source>
        <dbReference type="Proteomes" id="UP000049077"/>
    </source>
</evidence>
<dbReference type="PROSITE" id="PS51194">
    <property type="entry name" value="HELICASE_CTER"/>
    <property type="match status" value="1"/>
</dbReference>
<keyword evidence="2" id="KW-0378">Hydrolase</keyword>
<dbReference type="PROSITE" id="PS51192">
    <property type="entry name" value="HELICASE_ATP_BIND_1"/>
    <property type="match status" value="1"/>
</dbReference>
<dbReference type="Proteomes" id="UP000049077">
    <property type="component" value="Unassembled WGS sequence"/>
</dbReference>
<name>A0ABM9QNU5_9VIBR</name>